<comment type="caution">
    <text evidence="3">The sequence shown here is derived from an EMBL/GenBank/DDBJ whole genome shotgun (WGS) entry which is preliminary data.</text>
</comment>
<evidence type="ECO:0000256" key="2">
    <source>
        <dbReference type="SAM" id="Phobius"/>
    </source>
</evidence>
<evidence type="ECO:0000313" key="4">
    <source>
        <dbReference type="Proteomes" id="UP001314263"/>
    </source>
</evidence>
<keyword evidence="2" id="KW-1133">Transmembrane helix</keyword>
<keyword evidence="2" id="KW-0472">Membrane</keyword>
<evidence type="ECO:0000256" key="1">
    <source>
        <dbReference type="SAM" id="MobiDB-lite"/>
    </source>
</evidence>
<sequence length="183" mass="20282">MVYNQYGVNQHQQQAGPSQSYQGQQYQGQQYQGSHPNPVPGMPIKNPRVRPAPGQVITHYEVFQPQAGCCQWEGLSTMGWLSTLLLTIFFPPFCFIPCLVQSCFETQQRPVYGNPAGGSNQQNVQREVPMAQPAHGQPHGQPVNYSDPAQYSKPTQPAQGEPHGEPAHYPDPTQYPKATQPPV</sequence>
<evidence type="ECO:0000313" key="3">
    <source>
        <dbReference type="EMBL" id="CAK0782859.1"/>
    </source>
</evidence>
<dbReference type="AlphaFoldDB" id="A0AAV1I704"/>
<feature type="region of interest" description="Disordered" evidence="1">
    <location>
        <begin position="131"/>
        <end position="183"/>
    </location>
</feature>
<feature type="transmembrane region" description="Helical" evidence="2">
    <location>
        <begin position="80"/>
        <end position="100"/>
    </location>
</feature>
<name>A0AAV1I704_9CHLO</name>
<gene>
    <name evidence="3" type="ORF">CVIRNUC_006054</name>
</gene>
<organism evidence="3 4">
    <name type="scientific">Coccomyxa viridis</name>
    <dbReference type="NCBI Taxonomy" id="1274662"/>
    <lineage>
        <taxon>Eukaryota</taxon>
        <taxon>Viridiplantae</taxon>
        <taxon>Chlorophyta</taxon>
        <taxon>core chlorophytes</taxon>
        <taxon>Trebouxiophyceae</taxon>
        <taxon>Trebouxiophyceae incertae sedis</taxon>
        <taxon>Coccomyxaceae</taxon>
        <taxon>Coccomyxa</taxon>
    </lineage>
</organism>
<accession>A0AAV1I704</accession>
<keyword evidence="4" id="KW-1185">Reference proteome</keyword>
<proteinExistence type="predicted"/>
<dbReference type="Proteomes" id="UP001314263">
    <property type="component" value="Unassembled WGS sequence"/>
</dbReference>
<dbReference type="EMBL" id="CAUYUE010000007">
    <property type="protein sequence ID" value="CAK0782859.1"/>
    <property type="molecule type" value="Genomic_DNA"/>
</dbReference>
<reference evidence="3 4" key="1">
    <citation type="submission" date="2023-10" db="EMBL/GenBank/DDBJ databases">
        <authorList>
            <person name="Maclean D."/>
            <person name="Macfadyen A."/>
        </authorList>
    </citation>
    <scope>NUCLEOTIDE SEQUENCE [LARGE SCALE GENOMIC DNA]</scope>
</reference>
<keyword evidence="2" id="KW-0812">Transmembrane</keyword>
<protein>
    <submittedName>
        <fullName evidence="3">Uncharacterized protein</fullName>
    </submittedName>
</protein>
<feature type="region of interest" description="Disordered" evidence="1">
    <location>
        <begin position="8"/>
        <end position="48"/>
    </location>
</feature>
<feature type="compositionally biased region" description="Low complexity" evidence="1">
    <location>
        <begin position="10"/>
        <end position="34"/>
    </location>
</feature>
<feature type="compositionally biased region" description="Polar residues" evidence="1">
    <location>
        <begin position="143"/>
        <end position="158"/>
    </location>
</feature>